<proteinExistence type="predicted"/>
<dbReference type="Proteomes" id="UP001215598">
    <property type="component" value="Unassembled WGS sequence"/>
</dbReference>
<dbReference type="EMBL" id="JARKIB010000162">
    <property type="protein sequence ID" value="KAJ7729897.1"/>
    <property type="molecule type" value="Genomic_DNA"/>
</dbReference>
<evidence type="ECO:0000313" key="1">
    <source>
        <dbReference type="EMBL" id="KAJ7729897.1"/>
    </source>
</evidence>
<name>A0AAD7HWP3_9AGAR</name>
<gene>
    <name evidence="1" type="ORF">B0H16DRAFT_1469771</name>
</gene>
<comment type="caution">
    <text evidence="1">The sequence shown here is derived from an EMBL/GenBank/DDBJ whole genome shotgun (WGS) entry which is preliminary data.</text>
</comment>
<organism evidence="1 2">
    <name type="scientific">Mycena metata</name>
    <dbReference type="NCBI Taxonomy" id="1033252"/>
    <lineage>
        <taxon>Eukaryota</taxon>
        <taxon>Fungi</taxon>
        <taxon>Dikarya</taxon>
        <taxon>Basidiomycota</taxon>
        <taxon>Agaricomycotina</taxon>
        <taxon>Agaricomycetes</taxon>
        <taxon>Agaricomycetidae</taxon>
        <taxon>Agaricales</taxon>
        <taxon>Marasmiineae</taxon>
        <taxon>Mycenaceae</taxon>
        <taxon>Mycena</taxon>
    </lineage>
</organism>
<sequence>MPEFFFCLVSLGQIPDSYAQVTYFVLGSRPLRVGFRWVSGRLNADHGRVFVNLTVHKFDLESSFWTKAFVQIAKFSRVVRRTSSCPLQAAWIFWTSDRAWFAPQFRDSKSQSVLIFAGSQRWVPDRRRTIRGPNLEVNGNKPSGSHHAVESNPQAILSRYIGDPVLGLSSSDSHCYVLVP</sequence>
<reference evidence="1" key="1">
    <citation type="submission" date="2023-03" db="EMBL/GenBank/DDBJ databases">
        <title>Massive genome expansion in bonnet fungi (Mycena s.s.) driven by repeated elements and novel gene families across ecological guilds.</title>
        <authorList>
            <consortium name="Lawrence Berkeley National Laboratory"/>
            <person name="Harder C.B."/>
            <person name="Miyauchi S."/>
            <person name="Viragh M."/>
            <person name="Kuo A."/>
            <person name="Thoen E."/>
            <person name="Andreopoulos B."/>
            <person name="Lu D."/>
            <person name="Skrede I."/>
            <person name="Drula E."/>
            <person name="Henrissat B."/>
            <person name="Morin E."/>
            <person name="Kohler A."/>
            <person name="Barry K."/>
            <person name="LaButti K."/>
            <person name="Morin E."/>
            <person name="Salamov A."/>
            <person name="Lipzen A."/>
            <person name="Mereny Z."/>
            <person name="Hegedus B."/>
            <person name="Baldrian P."/>
            <person name="Stursova M."/>
            <person name="Weitz H."/>
            <person name="Taylor A."/>
            <person name="Grigoriev I.V."/>
            <person name="Nagy L.G."/>
            <person name="Martin F."/>
            <person name="Kauserud H."/>
        </authorList>
    </citation>
    <scope>NUCLEOTIDE SEQUENCE</scope>
    <source>
        <strain evidence="1">CBHHK182m</strain>
    </source>
</reference>
<accession>A0AAD7HWP3</accession>
<evidence type="ECO:0000313" key="2">
    <source>
        <dbReference type="Proteomes" id="UP001215598"/>
    </source>
</evidence>
<dbReference type="AlphaFoldDB" id="A0AAD7HWP3"/>
<protein>
    <submittedName>
        <fullName evidence="1">Uncharacterized protein</fullName>
    </submittedName>
</protein>
<keyword evidence="2" id="KW-1185">Reference proteome</keyword>